<dbReference type="InterPro" id="IPR019826">
    <property type="entry name" value="Carboxylesterase_B_AS"/>
</dbReference>
<dbReference type="GO" id="GO:0052689">
    <property type="term" value="F:carboxylic ester hydrolase activity"/>
    <property type="evidence" value="ECO:0007669"/>
    <property type="project" value="UniProtKB-KW"/>
</dbReference>
<evidence type="ECO:0000256" key="6">
    <source>
        <dbReference type="RuleBase" id="RU361235"/>
    </source>
</evidence>
<feature type="domain" description="Carboxylesterase type B" evidence="8">
    <location>
        <begin position="27"/>
        <end position="550"/>
    </location>
</feature>
<dbReference type="InterPro" id="IPR029058">
    <property type="entry name" value="AB_hydrolase_fold"/>
</dbReference>
<organism evidence="9 10">
    <name type="scientific">Anopheles merus</name>
    <name type="common">Mosquito</name>
    <dbReference type="NCBI Taxonomy" id="30066"/>
    <lineage>
        <taxon>Eukaryota</taxon>
        <taxon>Metazoa</taxon>
        <taxon>Ecdysozoa</taxon>
        <taxon>Arthropoda</taxon>
        <taxon>Hexapoda</taxon>
        <taxon>Insecta</taxon>
        <taxon>Pterygota</taxon>
        <taxon>Neoptera</taxon>
        <taxon>Endopterygota</taxon>
        <taxon>Diptera</taxon>
        <taxon>Nematocera</taxon>
        <taxon>Culicoidea</taxon>
        <taxon>Culicidae</taxon>
        <taxon>Anophelinae</taxon>
        <taxon>Anopheles</taxon>
    </lineage>
</organism>
<keyword evidence="7" id="KW-0472">Membrane</keyword>
<dbReference type="AlphaFoldDB" id="A0A182VPB2"/>
<dbReference type="STRING" id="30066.A0A182VPB2"/>
<evidence type="ECO:0000256" key="5">
    <source>
        <dbReference type="ARBA" id="ARBA00023180"/>
    </source>
</evidence>
<sequence>MLFVSVCRSSLLVVLLCFAAATCAITVRIQGLGEVVGSETLTARTQQRVHQFLNIPYAEAPTGARRFRAPVPIAPWTAAKDVSLPGRPCPQPGITDQLPPGDITPAIEDCLSLSVYTKNVTANHPVMVYIHGGSFYLGKAADHPPNYLLERDVTLVAVQYRLGALGFLSTLSSTIPGNAGMLDVVLALKWVQDHIADFGGDARRVTVFGQSAGAAAVSALLYSPVVPSSYFGQVILQSGGSTSSWAIDPNPVENAKEIAKFAGCDVARPLEDVEQCLQELPVLNLLRALDLHSQDRMMNQGVNNIGGCGMVVGGPSGFLPADPIHVMRSGQVRKDVRMMAGATKHDGTFMVTVLYDMLAAMELINGKQSNQYDLIDTANRLFGIDEHSGALAGYEIESLFTEQQLESGNFTQLMAGVIDIAGTIVIKAPVLRDVQNNARYSEKETYLYSFDYQGEHTRFGYGANTSHYPFLGGAHHSDDNIYLFPYPEHVTRLNTADTLMSEIMVDLWTSFAIDGVPKSSRGVPAWPKVNGPTGPYLHINNPFSIGTNYYDEYAVSAHDRSAANLIKTLSASVIAMLSLLLVILSFYRV</sequence>
<keyword evidence="4" id="KW-1015">Disulfide bond</keyword>
<keyword evidence="7" id="KW-0812">Transmembrane</keyword>
<keyword evidence="7" id="KW-1133">Transmembrane helix</keyword>
<evidence type="ECO:0000256" key="1">
    <source>
        <dbReference type="ARBA" id="ARBA00005964"/>
    </source>
</evidence>
<dbReference type="SUPFAM" id="SSF53474">
    <property type="entry name" value="alpha/beta-Hydrolases"/>
    <property type="match status" value="1"/>
</dbReference>
<keyword evidence="2" id="KW-0719">Serine esterase</keyword>
<evidence type="ECO:0000313" key="10">
    <source>
        <dbReference type="Proteomes" id="UP000075903"/>
    </source>
</evidence>
<proteinExistence type="inferred from homology"/>
<accession>A0A182VPB2</accession>
<comment type="similarity">
    <text evidence="1 6">Belongs to the type-B carboxylesterase/lipase family.</text>
</comment>
<dbReference type="PANTHER" id="PTHR43142:SF12">
    <property type="entry name" value="CARBOXYLESTERASE TYPE B DOMAIN-CONTAINING PROTEIN-RELATED"/>
    <property type="match status" value="1"/>
</dbReference>
<protein>
    <recommendedName>
        <fullName evidence="6">Carboxylic ester hydrolase</fullName>
        <ecNumber evidence="6">3.1.1.-</ecNumber>
    </recommendedName>
</protein>
<dbReference type="InterPro" id="IPR002018">
    <property type="entry name" value="CarbesteraseB"/>
</dbReference>
<name>A0A182VPB2_ANOME</name>
<dbReference type="EC" id="3.1.1.-" evidence="6"/>
<dbReference type="Proteomes" id="UP000075903">
    <property type="component" value="Unassembled WGS sequence"/>
</dbReference>
<evidence type="ECO:0000256" key="2">
    <source>
        <dbReference type="ARBA" id="ARBA00022487"/>
    </source>
</evidence>
<keyword evidence="6" id="KW-0732">Signal</keyword>
<dbReference type="Gene3D" id="3.40.50.1820">
    <property type="entry name" value="alpha/beta hydrolase"/>
    <property type="match status" value="1"/>
</dbReference>
<dbReference type="VEuPathDB" id="VectorBase:AMEM21_006169"/>
<evidence type="ECO:0000256" key="3">
    <source>
        <dbReference type="ARBA" id="ARBA00022801"/>
    </source>
</evidence>
<evidence type="ECO:0000259" key="8">
    <source>
        <dbReference type="Pfam" id="PF00135"/>
    </source>
</evidence>
<keyword evidence="10" id="KW-1185">Reference proteome</keyword>
<evidence type="ECO:0000313" key="9">
    <source>
        <dbReference type="EnsemblMetazoa" id="AMEM018359-PA"/>
    </source>
</evidence>
<evidence type="ECO:0000256" key="4">
    <source>
        <dbReference type="ARBA" id="ARBA00023157"/>
    </source>
</evidence>
<keyword evidence="5" id="KW-0325">Glycoprotein</keyword>
<dbReference type="VEuPathDB" id="VectorBase:AMEM018359"/>
<reference evidence="9" key="1">
    <citation type="submission" date="2020-05" db="UniProtKB">
        <authorList>
            <consortium name="EnsemblMetazoa"/>
        </authorList>
    </citation>
    <scope>IDENTIFICATION</scope>
    <source>
        <strain evidence="9">MAF</strain>
    </source>
</reference>
<dbReference type="Pfam" id="PF00135">
    <property type="entry name" value="COesterase"/>
    <property type="match status" value="1"/>
</dbReference>
<feature type="chain" id="PRO_5007951241" description="Carboxylic ester hydrolase" evidence="6">
    <location>
        <begin position="25"/>
        <end position="589"/>
    </location>
</feature>
<dbReference type="PROSITE" id="PS00122">
    <property type="entry name" value="CARBOXYLESTERASE_B_1"/>
    <property type="match status" value="1"/>
</dbReference>
<keyword evidence="3 6" id="KW-0378">Hydrolase</keyword>
<evidence type="ECO:0000256" key="7">
    <source>
        <dbReference type="SAM" id="Phobius"/>
    </source>
</evidence>
<dbReference type="ESTHER" id="anoga-agCG47661">
    <property type="family name" value="Carb_B_Arthropoda"/>
</dbReference>
<dbReference type="PANTHER" id="PTHR43142">
    <property type="entry name" value="CARBOXYLIC ESTER HYDROLASE"/>
    <property type="match status" value="1"/>
</dbReference>
<feature type="transmembrane region" description="Helical" evidence="7">
    <location>
        <begin position="569"/>
        <end position="587"/>
    </location>
</feature>
<feature type="signal peptide" evidence="6">
    <location>
        <begin position="1"/>
        <end position="24"/>
    </location>
</feature>
<dbReference type="EnsemblMetazoa" id="AMEM018359-RA">
    <property type="protein sequence ID" value="AMEM018359-PA"/>
    <property type="gene ID" value="AMEM018359"/>
</dbReference>